<sequence>MEAACEAGDEKRLERGLHRICSAETTLRRIRPLMGRFGITRLADVTGLDRIGLPVMLAIRPNARSIAVSQGKGLTRAQAAASALMEAIEIWHAEHFDGPVFFASHADLARRHDFVDLARLPAQRGGGFDSHERLHWVQASDLLGTGPKLVPREMVHADYTHPLPPGAGHFPASTNGLASGNHRLEAICHGICEVIERDALALWHRQDLSARRATRLDPDSLEGAELPGLIARFARAGLETALWDVTSDIGIASFLCVIREPGGEGHLGLGSGSHPDRAIALRRACTEAAQTRLNYISGAREDLSLAEYGSAGRAEKAQSFAALFDAPPGRRRFVAVPSRRNRHLQEDLDHLLRLLQRAGIAEVALVDLARSEHDIPVVRVIIPGLEAPHDDAGYVPGARARHIDRGRA</sequence>
<dbReference type="Gene3D" id="3.30.1330.230">
    <property type="match status" value="2"/>
</dbReference>
<gene>
    <name evidence="2" type="ORF">ACFSUD_13240</name>
</gene>
<evidence type="ECO:0000259" key="1">
    <source>
        <dbReference type="PROSITE" id="PS51664"/>
    </source>
</evidence>
<reference evidence="3" key="1">
    <citation type="journal article" date="2019" name="Int. J. Syst. Evol. Microbiol.">
        <title>The Global Catalogue of Microorganisms (GCM) 10K type strain sequencing project: providing services to taxonomists for standard genome sequencing and annotation.</title>
        <authorList>
            <consortium name="The Broad Institute Genomics Platform"/>
            <consortium name="The Broad Institute Genome Sequencing Center for Infectious Disease"/>
            <person name="Wu L."/>
            <person name="Ma J."/>
        </authorList>
    </citation>
    <scope>NUCLEOTIDE SEQUENCE [LARGE SCALE GENOMIC DNA]</scope>
    <source>
        <strain evidence="3">TISTR 2562</strain>
    </source>
</reference>
<name>A0ABW5U5P9_9RHOB</name>
<organism evidence="2 3">
    <name type="scientific">Sulfitobacter aestuarii</name>
    <dbReference type="NCBI Taxonomy" id="2161676"/>
    <lineage>
        <taxon>Bacteria</taxon>
        <taxon>Pseudomonadati</taxon>
        <taxon>Pseudomonadota</taxon>
        <taxon>Alphaproteobacteria</taxon>
        <taxon>Rhodobacterales</taxon>
        <taxon>Roseobacteraceae</taxon>
        <taxon>Sulfitobacter</taxon>
    </lineage>
</organism>
<evidence type="ECO:0000313" key="2">
    <source>
        <dbReference type="EMBL" id="MFD2740546.1"/>
    </source>
</evidence>
<dbReference type="PANTHER" id="PTHR37809:SF1">
    <property type="entry name" value="RIBOSOMAL PROTEIN S12 METHYLTHIOTRANSFERASE ACCESSORY FACTOR YCAO"/>
    <property type="match status" value="1"/>
</dbReference>
<dbReference type="Proteomes" id="UP001597474">
    <property type="component" value="Unassembled WGS sequence"/>
</dbReference>
<dbReference type="EMBL" id="JBHUMP010000011">
    <property type="protein sequence ID" value="MFD2740546.1"/>
    <property type="molecule type" value="Genomic_DNA"/>
</dbReference>
<dbReference type="PROSITE" id="PS51664">
    <property type="entry name" value="YCAO"/>
    <property type="match status" value="1"/>
</dbReference>
<dbReference type="InterPro" id="IPR003776">
    <property type="entry name" value="YcaO-like_dom"/>
</dbReference>
<dbReference type="PANTHER" id="PTHR37809">
    <property type="entry name" value="RIBOSOMAL PROTEIN S12 METHYLTHIOTRANSFERASE ACCESSORY FACTOR YCAO"/>
    <property type="match status" value="1"/>
</dbReference>
<comment type="caution">
    <text evidence="2">The sequence shown here is derived from an EMBL/GenBank/DDBJ whole genome shotgun (WGS) entry which is preliminary data.</text>
</comment>
<accession>A0ABW5U5P9</accession>
<dbReference type="NCBIfam" id="TIGR00702">
    <property type="entry name" value="YcaO-type kinase domain"/>
    <property type="match status" value="1"/>
</dbReference>
<protein>
    <submittedName>
        <fullName evidence="2">YcaO-like family protein</fullName>
    </submittedName>
</protein>
<proteinExistence type="predicted"/>
<keyword evidence="3" id="KW-1185">Reference proteome</keyword>
<evidence type="ECO:0000313" key="3">
    <source>
        <dbReference type="Proteomes" id="UP001597474"/>
    </source>
</evidence>
<dbReference type="Pfam" id="PF02624">
    <property type="entry name" value="YcaO"/>
    <property type="match status" value="1"/>
</dbReference>
<dbReference type="RefSeq" id="WP_386375081.1">
    <property type="nucleotide sequence ID" value="NZ_JBHUMP010000011.1"/>
</dbReference>
<feature type="domain" description="YcaO" evidence="1">
    <location>
        <begin position="71"/>
        <end position="408"/>
    </location>
</feature>